<comment type="caution">
    <text evidence="8">The sequence shown here is derived from an EMBL/GenBank/DDBJ whole genome shotgun (WGS) entry which is preliminary data.</text>
</comment>
<keyword evidence="4 6" id="KW-1133">Transmembrane helix</keyword>
<keyword evidence="5 6" id="KW-0472">Membrane</keyword>
<organism evidence="8 9">
    <name type="scientific">Candidatus Methanolliviera hydrocarbonicum</name>
    <dbReference type="NCBI Taxonomy" id="2491085"/>
    <lineage>
        <taxon>Archaea</taxon>
        <taxon>Methanobacteriati</taxon>
        <taxon>Methanobacteriota</taxon>
        <taxon>Candidatus Methanoliparia</taxon>
        <taxon>Candidatus Methanoliparales</taxon>
        <taxon>Candidatus Methanollivieraceae</taxon>
        <taxon>Candidatus Methanolliviera</taxon>
    </lineage>
</organism>
<keyword evidence="2" id="KW-1003">Cell membrane</keyword>
<evidence type="ECO:0000313" key="8">
    <source>
        <dbReference type="EMBL" id="RZN70182.1"/>
    </source>
</evidence>
<feature type="transmembrane region" description="Helical" evidence="6">
    <location>
        <begin position="52"/>
        <end position="71"/>
    </location>
</feature>
<dbReference type="InterPro" id="IPR003706">
    <property type="entry name" value="CstA_N"/>
</dbReference>
<dbReference type="PANTHER" id="PTHR30252">
    <property type="entry name" value="INNER MEMBRANE PEPTIDE TRANSPORTER"/>
    <property type="match status" value="1"/>
</dbReference>
<name>A0A520KX58_9EURY</name>
<evidence type="ECO:0000259" key="7">
    <source>
        <dbReference type="Pfam" id="PF02554"/>
    </source>
</evidence>
<dbReference type="PANTHER" id="PTHR30252:SF0">
    <property type="entry name" value="PEPTIDE TRANSPORTER CSTA"/>
    <property type="match status" value="1"/>
</dbReference>
<evidence type="ECO:0000256" key="6">
    <source>
        <dbReference type="SAM" id="Phobius"/>
    </source>
</evidence>
<sequence length="114" mass="12743">MVIALLVGYHCPVMLPFAHGTDVMVWFAILMAYCIFASVLPVWLLLRPRDYLSMYILFAVLIVGYIGLFAYHPEISTSPFISSANQLVAALALLTISMWLASTKSRLCTRQSRA</sequence>
<dbReference type="Proteomes" id="UP000320766">
    <property type="component" value="Unassembled WGS sequence"/>
</dbReference>
<reference evidence="8 9" key="1">
    <citation type="journal article" date="2019" name="Nat. Microbiol.">
        <title>Wide diversity of methane and short-chain alkane metabolisms in uncultured archaea.</title>
        <authorList>
            <person name="Borrel G."/>
            <person name="Adam P.S."/>
            <person name="McKay L.J."/>
            <person name="Chen L.X."/>
            <person name="Sierra-Garcia I.N."/>
            <person name="Sieber C.M."/>
            <person name="Letourneur Q."/>
            <person name="Ghozlane A."/>
            <person name="Andersen G.L."/>
            <person name="Li W.J."/>
            <person name="Hallam S.J."/>
            <person name="Muyzer G."/>
            <person name="de Oliveira V.M."/>
            <person name="Inskeep W.P."/>
            <person name="Banfield J.F."/>
            <person name="Gribaldo S."/>
        </authorList>
    </citation>
    <scope>NUCLEOTIDE SEQUENCE [LARGE SCALE GENOMIC DNA]</scope>
    <source>
        <strain evidence="8">NM1b</strain>
    </source>
</reference>
<gene>
    <name evidence="8" type="ORF">EF807_03610</name>
</gene>
<accession>A0A520KX58</accession>
<evidence type="ECO:0000256" key="3">
    <source>
        <dbReference type="ARBA" id="ARBA00022692"/>
    </source>
</evidence>
<feature type="domain" description="CstA N-terminal" evidence="7">
    <location>
        <begin position="4"/>
        <end position="78"/>
    </location>
</feature>
<comment type="subcellular location">
    <subcellularLocation>
        <location evidence="1">Cell membrane</location>
        <topology evidence="1">Multi-pass membrane protein</topology>
    </subcellularLocation>
</comment>
<dbReference type="EMBL" id="RXIL01000060">
    <property type="protein sequence ID" value="RZN70182.1"/>
    <property type="molecule type" value="Genomic_DNA"/>
</dbReference>
<dbReference type="Pfam" id="PF02554">
    <property type="entry name" value="CstA"/>
    <property type="match status" value="1"/>
</dbReference>
<proteinExistence type="predicted"/>
<keyword evidence="3 6" id="KW-0812">Transmembrane</keyword>
<evidence type="ECO:0000256" key="5">
    <source>
        <dbReference type="ARBA" id="ARBA00023136"/>
    </source>
</evidence>
<feature type="transmembrane region" description="Helical" evidence="6">
    <location>
        <begin position="23"/>
        <end position="45"/>
    </location>
</feature>
<protein>
    <recommendedName>
        <fullName evidence="7">CstA N-terminal domain-containing protein</fullName>
    </recommendedName>
</protein>
<dbReference type="GO" id="GO:0009267">
    <property type="term" value="P:cellular response to starvation"/>
    <property type="evidence" value="ECO:0007669"/>
    <property type="project" value="InterPro"/>
</dbReference>
<evidence type="ECO:0000256" key="2">
    <source>
        <dbReference type="ARBA" id="ARBA00022475"/>
    </source>
</evidence>
<evidence type="ECO:0000256" key="4">
    <source>
        <dbReference type="ARBA" id="ARBA00022989"/>
    </source>
</evidence>
<evidence type="ECO:0000313" key="9">
    <source>
        <dbReference type="Proteomes" id="UP000320766"/>
    </source>
</evidence>
<dbReference type="GO" id="GO:0005886">
    <property type="term" value="C:plasma membrane"/>
    <property type="evidence" value="ECO:0007669"/>
    <property type="project" value="UniProtKB-SubCell"/>
</dbReference>
<evidence type="ECO:0000256" key="1">
    <source>
        <dbReference type="ARBA" id="ARBA00004651"/>
    </source>
</evidence>
<dbReference type="InterPro" id="IPR051605">
    <property type="entry name" value="CstA"/>
</dbReference>
<feature type="transmembrane region" description="Helical" evidence="6">
    <location>
        <begin position="83"/>
        <end position="101"/>
    </location>
</feature>
<dbReference type="AlphaFoldDB" id="A0A520KX58"/>